<sequence length="202" mass="22509">SSSKTGISESREMDVESQIKSERPRARFLDVFLVSSVVLLFLAVVAIVVMGTMTVTKIEAKTGITLRTSADPIKEHSFNTPYMVSKAGEILTWPKIDSRFTLQIKRGGMYFLYVELHLSCTANCQEGRVAVHVMWDNLNPLTCEVALPKLTDDKLEVSERCWKVTHLSSDSQLLSKMVVSNSGFWKLDLNKSGMGIFLVGSD</sequence>
<evidence type="ECO:0000313" key="3">
    <source>
        <dbReference type="Proteomes" id="UP000265140"/>
    </source>
</evidence>
<dbReference type="GeneTree" id="ENSGT00740000117176"/>
<reference evidence="2" key="2">
    <citation type="submission" date="2025-08" db="UniProtKB">
        <authorList>
            <consortium name="Ensembl"/>
        </authorList>
    </citation>
    <scope>IDENTIFICATION</scope>
</reference>
<accession>A0AAY5KAD3</accession>
<feature type="transmembrane region" description="Helical" evidence="1">
    <location>
        <begin position="28"/>
        <end position="51"/>
    </location>
</feature>
<reference evidence="2" key="3">
    <citation type="submission" date="2025-09" db="UniProtKB">
        <authorList>
            <consortium name="Ensembl"/>
        </authorList>
    </citation>
    <scope>IDENTIFICATION</scope>
</reference>
<keyword evidence="3" id="KW-1185">Reference proteome</keyword>
<evidence type="ECO:0000256" key="1">
    <source>
        <dbReference type="SAM" id="Phobius"/>
    </source>
</evidence>
<keyword evidence="1" id="KW-0472">Membrane</keyword>
<dbReference type="Ensembl" id="ENSELUT00000092478.1">
    <property type="protein sequence ID" value="ENSELUP00000085205.1"/>
    <property type="gene ID" value="ENSELUG00000039057.1"/>
</dbReference>
<dbReference type="InterPro" id="IPR008983">
    <property type="entry name" value="Tumour_necrosis_fac-like_dom"/>
</dbReference>
<proteinExistence type="predicted"/>
<keyword evidence="1" id="KW-1133">Transmembrane helix</keyword>
<organism evidence="2 3">
    <name type="scientific">Esox lucius</name>
    <name type="common">Northern pike</name>
    <dbReference type="NCBI Taxonomy" id="8010"/>
    <lineage>
        <taxon>Eukaryota</taxon>
        <taxon>Metazoa</taxon>
        <taxon>Chordata</taxon>
        <taxon>Craniata</taxon>
        <taxon>Vertebrata</taxon>
        <taxon>Euteleostomi</taxon>
        <taxon>Actinopterygii</taxon>
        <taxon>Neopterygii</taxon>
        <taxon>Teleostei</taxon>
        <taxon>Protacanthopterygii</taxon>
        <taxon>Esociformes</taxon>
        <taxon>Esocidae</taxon>
        <taxon>Esox</taxon>
    </lineage>
</organism>
<reference evidence="2 3" key="1">
    <citation type="submission" date="2020-02" db="EMBL/GenBank/DDBJ databases">
        <title>Esox lucius (northern pike) genome, fEsoLuc1, primary haplotype.</title>
        <authorList>
            <person name="Myers G."/>
            <person name="Karagic N."/>
            <person name="Meyer A."/>
            <person name="Pippel M."/>
            <person name="Reichard M."/>
            <person name="Winkler S."/>
            <person name="Tracey A."/>
            <person name="Sims Y."/>
            <person name="Howe K."/>
            <person name="Rhie A."/>
            <person name="Formenti G."/>
            <person name="Durbin R."/>
            <person name="Fedrigo O."/>
            <person name="Jarvis E.D."/>
        </authorList>
    </citation>
    <scope>NUCLEOTIDE SEQUENCE [LARGE SCALE GENOMIC DNA]</scope>
</reference>
<name>A0AAY5KAD3_ESOLU</name>
<dbReference type="Proteomes" id="UP000265140">
    <property type="component" value="Chromosome 9"/>
</dbReference>
<dbReference type="Gene3D" id="2.60.120.40">
    <property type="match status" value="1"/>
</dbReference>
<keyword evidence="1" id="KW-0812">Transmembrane</keyword>
<dbReference type="AlphaFoldDB" id="A0AAY5KAD3"/>
<evidence type="ECO:0008006" key="4">
    <source>
        <dbReference type="Google" id="ProtNLM"/>
    </source>
</evidence>
<protein>
    <recommendedName>
        <fullName evidence="4">TNF family profile domain-containing protein</fullName>
    </recommendedName>
</protein>
<evidence type="ECO:0000313" key="2">
    <source>
        <dbReference type="Ensembl" id="ENSELUP00000085205.1"/>
    </source>
</evidence>